<dbReference type="GO" id="GO:0016831">
    <property type="term" value="F:carboxy-lyase activity"/>
    <property type="evidence" value="ECO:0007669"/>
    <property type="project" value="InterPro"/>
</dbReference>
<evidence type="ECO:0000313" key="3">
    <source>
        <dbReference type="EMBL" id="OGF55078.1"/>
    </source>
</evidence>
<dbReference type="InterPro" id="IPR006680">
    <property type="entry name" value="Amidohydro-rel"/>
</dbReference>
<dbReference type="InterPro" id="IPR032466">
    <property type="entry name" value="Metal_Hydrolase"/>
</dbReference>
<gene>
    <name evidence="3" type="ORF">A2Z21_04635</name>
</gene>
<dbReference type="PANTHER" id="PTHR21240">
    <property type="entry name" value="2-AMINO-3-CARBOXYLMUCONATE-6-SEMIALDEHYDE DECARBOXYLASE"/>
    <property type="match status" value="1"/>
</dbReference>
<dbReference type="Pfam" id="PF04909">
    <property type="entry name" value="Amidohydro_2"/>
    <property type="match status" value="1"/>
</dbReference>
<comment type="caution">
    <text evidence="3">The sequence shown here is derived from an EMBL/GenBank/DDBJ whole genome shotgun (WGS) entry which is preliminary data.</text>
</comment>
<accession>A0A1F5UVA4</accession>
<dbReference type="PANTHER" id="PTHR21240:SF19">
    <property type="entry name" value="CATALYTIC_ HYDROLASE"/>
    <property type="match status" value="1"/>
</dbReference>
<dbReference type="Gene3D" id="3.20.20.140">
    <property type="entry name" value="Metal-dependent hydrolases"/>
    <property type="match status" value="1"/>
</dbReference>
<evidence type="ECO:0000256" key="1">
    <source>
        <dbReference type="ARBA" id="ARBA00023239"/>
    </source>
</evidence>
<dbReference type="Proteomes" id="UP000179157">
    <property type="component" value="Unassembled WGS sequence"/>
</dbReference>
<reference evidence="3 4" key="1">
    <citation type="journal article" date="2016" name="Nat. Commun.">
        <title>Thousands of microbial genomes shed light on interconnected biogeochemical processes in an aquifer system.</title>
        <authorList>
            <person name="Anantharaman K."/>
            <person name="Brown C.T."/>
            <person name="Hug L.A."/>
            <person name="Sharon I."/>
            <person name="Castelle C.J."/>
            <person name="Probst A.J."/>
            <person name="Thomas B.C."/>
            <person name="Singh A."/>
            <person name="Wilkins M.J."/>
            <person name="Karaoz U."/>
            <person name="Brodie E.L."/>
            <person name="Williams K.H."/>
            <person name="Hubbard S.S."/>
            <person name="Banfield J.F."/>
        </authorList>
    </citation>
    <scope>NUCLEOTIDE SEQUENCE [LARGE SCALE GENOMIC DNA]</scope>
    <source>
        <strain evidence="4">RBG_16_55_9</strain>
    </source>
</reference>
<dbReference type="SUPFAM" id="SSF51556">
    <property type="entry name" value="Metallo-dependent hydrolases"/>
    <property type="match status" value="1"/>
</dbReference>
<name>A0A1F5UVA4_FRAXR</name>
<protein>
    <recommendedName>
        <fullName evidence="2">Amidohydrolase-related domain-containing protein</fullName>
    </recommendedName>
</protein>
<dbReference type="STRING" id="1817864.A2Z21_04635"/>
<dbReference type="GO" id="GO:0016787">
    <property type="term" value="F:hydrolase activity"/>
    <property type="evidence" value="ECO:0007669"/>
    <property type="project" value="InterPro"/>
</dbReference>
<dbReference type="AlphaFoldDB" id="A0A1F5UVA4"/>
<evidence type="ECO:0000313" key="4">
    <source>
        <dbReference type="Proteomes" id="UP000179157"/>
    </source>
</evidence>
<evidence type="ECO:0000259" key="2">
    <source>
        <dbReference type="Pfam" id="PF04909"/>
    </source>
</evidence>
<dbReference type="EMBL" id="MFGX01000064">
    <property type="protein sequence ID" value="OGF55078.1"/>
    <property type="molecule type" value="Genomic_DNA"/>
</dbReference>
<organism evidence="3 4">
    <name type="scientific">Fraserbacteria sp. (strain RBG_16_55_9)</name>
    <dbReference type="NCBI Taxonomy" id="1817864"/>
    <lineage>
        <taxon>Bacteria</taxon>
        <taxon>Candidatus Fraseribacteriota</taxon>
    </lineage>
</organism>
<sequence>MRTAAIDFMYYVATKEFMAQWDKAKEGELICRMERAIGGLPRYESIEEMLGVMDEANVEKVFITQCKMWSYWNKWMYMDTKLEDVLQYTEKFPKRFVGLAGYNPFRIQESLREIETAVKEHGFRGVYVHIYGFDIPLNDPKMYPLYAKCVELDVPVSMQVGHVLEAMPSDCGRPIYLDRIACDFPELKIIGAHTGWPWVEELLSVAYKWENVYVGVDAWLPKYLKPELIQFMNSRLGQDRSIWGTNGLPWGESLKQIDELNLKESAKNKLLRENAIQLFKL</sequence>
<dbReference type="InterPro" id="IPR032465">
    <property type="entry name" value="ACMSD"/>
</dbReference>
<proteinExistence type="predicted"/>
<keyword evidence="1" id="KW-0456">Lyase</keyword>
<feature type="domain" description="Amidohydrolase-related" evidence="2">
    <location>
        <begin position="84"/>
        <end position="281"/>
    </location>
</feature>